<evidence type="ECO:0000256" key="2">
    <source>
        <dbReference type="ARBA" id="ARBA00023315"/>
    </source>
</evidence>
<proteinExistence type="predicted"/>
<dbReference type="CDD" id="cd04301">
    <property type="entry name" value="NAT_SF"/>
    <property type="match status" value="1"/>
</dbReference>
<dbReference type="EMBL" id="SOAM01000001">
    <property type="protein sequence ID" value="TDS80745.1"/>
    <property type="molecule type" value="Genomic_DNA"/>
</dbReference>
<keyword evidence="2" id="KW-0012">Acyltransferase</keyword>
<gene>
    <name evidence="4" type="ORF">CLV52_1314</name>
</gene>
<accession>A0A4R7FSA7</accession>
<dbReference type="InterPro" id="IPR016181">
    <property type="entry name" value="Acyl_CoA_acyltransferase"/>
</dbReference>
<feature type="domain" description="N-acetyltransferase" evidence="3">
    <location>
        <begin position="3"/>
        <end position="162"/>
    </location>
</feature>
<name>A0A4R7FSA7_9MICO</name>
<dbReference type="RefSeq" id="WP_246017985.1">
    <property type="nucleotide sequence ID" value="NZ_BAAARP010000001.1"/>
</dbReference>
<dbReference type="PANTHER" id="PTHR43877">
    <property type="entry name" value="AMINOALKYLPHOSPHONATE N-ACETYLTRANSFERASE-RELATED-RELATED"/>
    <property type="match status" value="1"/>
</dbReference>
<dbReference type="AlphaFoldDB" id="A0A4R7FSA7"/>
<organism evidence="4 5">
    <name type="scientific">Amnibacterium kyonggiense</name>
    <dbReference type="NCBI Taxonomy" id="595671"/>
    <lineage>
        <taxon>Bacteria</taxon>
        <taxon>Bacillati</taxon>
        <taxon>Actinomycetota</taxon>
        <taxon>Actinomycetes</taxon>
        <taxon>Micrococcales</taxon>
        <taxon>Microbacteriaceae</taxon>
        <taxon>Amnibacterium</taxon>
    </lineage>
</organism>
<dbReference type="InterPro" id="IPR000182">
    <property type="entry name" value="GNAT_dom"/>
</dbReference>
<evidence type="ECO:0000259" key="3">
    <source>
        <dbReference type="PROSITE" id="PS51186"/>
    </source>
</evidence>
<dbReference type="PANTHER" id="PTHR43877:SF2">
    <property type="entry name" value="AMINOALKYLPHOSPHONATE N-ACETYLTRANSFERASE-RELATED"/>
    <property type="match status" value="1"/>
</dbReference>
<dbReference type="InterPro" id="IPR016890">
    <property type="entry name" value="UCP028520"/>
</dbReference>
<dbReference type="InterPro" id="IPR050832">
    <property type="entry name" value="Bact_Acetyltransf"/>
</dbReference>
<dbReference type="Proteomes" id="UP000295344">
    <property type="component" value="Unassembled WGS sequence"/>
</dbReference>
<evidence type="ECO:0000256" key="1">
    <source>
        <dbReference type="ARBA" id="ARBA00022679"/>
    </source>
</evidence>
<reference evidence="4 5" key="1">
    <citation type="submission" date="2019-03" db="EMBL/GenBank/DDBJ databases">
        <title>Genomic Encyclopedia of Archaeal and Bacterial Type Strains, Phase II (KMG-II): from individual species to whole genera.</title>
        <authorList>
            <person name="Goeker M."/>
        </authorList>
    </citation>
    <scope>NUCLEOTIDE SEQUENCE [LARGE SCALE GENOMIC DNA]</scope>
    <source>
        <strain evidence="4 5">DSM 24782</strain>
    </source>
</reference>
<comment type="caution">
    <text evidence="4">The sequence shown here is derived from an EMBL/GenBank/DDBJ whole genome shotgun (WGS) entry which is preliminary data.</text>
</comment>
<dbReference type="Gene3D" id="3.40.630.30">
    <property type="match status" value="1"/>
</dbReference>
<evidence type="ECO:0000313" key="4">
    <source>
        <dbReference type="EMBL" id="TDS80745.1"/>
    </source>
</evidence>
<keyword evidence="1" id="KW-0808">Transferase</keyword>
<dbReference type="SUPFAM" id="SSF55729">
    <property type="entry name" value="Acyl-CoA N-acyltransferases (Nat)"/>
    <property type="match status" value="1"/>
</dbReference>
<sequence>MTVVVRPLESADVPAVLAMDNAAVPAVTPLDRKELGELVALASLAVVAETEPGEPAGFLIAMDPGVDYGSENYRWFQARSDSFVYVDRIVVADGHRGTGVGRALYDAAFARAREFGRSEVACEVNVRPANPESLAFHARLGFERLEEQETKGGAYRVALLAARLPGAR</sequence>
<dbReference type="PIRSF" id="PIRSF028520">
    <property type="entry name" value="UCP028520"/>
    <property type="match status" value="1"/>
</dbReference>
<evidence type="ECO:0000313" key="5">
    <source>
        <dbReference type="Proteomes" id="UP000295344"/>
    </source>
</evidence>
<dbReference type="GO" id="GO:0016747">
    <property type="term" value="F:acyltransferase activity, transferring groups other than amino-acyl groups"/>
    <property type="evidence" value="ECO:0007669"/>
    <property type="project" value="InterPro"/>
</dbReference>
<dbReference type="PROSITE" id="PS51186">
    <property type="entry name" value="GNAT"/>
    <property type="match status" value="1"/>
</dbReference>
<keyword evidence="5" id="KW-1185">Reference proteome</keyword>
<protein>
    <recommendedName>
        <fullName evidence="3">N-acetyltransferase domain-containing protein</fullName>
    </recommendedName>
</protein>
<dbReference type="Pfam" id="PF00583">
    <property type="entry name" value="Acetyltransf_1"/>
    <property type="match status" value="1"/>
</dbReference>